<comment type="cofactor">
    <cofactor evidence="1">
        <name>Mn(2+)</name>
        <dbReference type="ChEBI" id="CHEBI:29035"/>
    </cofactor>
</comment>
<dbReference type="Proteomes" id="UP000503096">
    <property type="component" value="Chromosome"/>
</dbReference>
<feature type="domain" description="Nudix hydrolase" evidence="7">
    <location>
        <begin position="35"/>
        <end position="169"/>
    </location>
</feature>
<organism evidence="8 9">
    <name type="scientific">Usitatibacter palustris</name>
    <dbReference type="NCBI Taxonomy" id="2732487"/>
    <lineage>
        <taxon>Bacteria</taxon>
        <taxon>Pseudomonadati</taxon>
        <taxon>Pseudomonadota</taxon>
        <taxon>Betaproteobacteria</taxon>
        <taxon>Nitrosomonadales</taxon>
        <taxon>Usitatibacteraceae</taxon>
        <taxon>Usitatibacter</taxon>
    </lineage>
</organism>
<dbReference type="InterPro" id="IPR045121">
    <property type="entry name" value="CoAse"/>
</dbReference>
<gene>
    <name evidence="8" type="primary">nudL</name>
    <name evidence="8" type="ORF">DSM104440_02614</name>
</gene>
<keyword evidence="5" id="KW-0460">Magnesium</keyword>
<evidence type="ECO:0000256" key="6">
    <source>
        <dbReference type="ARBA" id="ARBA00023211"/>
    </source>
</evidence>
<dbReference type="FunCoup" id="A0A6M4HAA4">
    <property type="interactions" value="220"/>
</dbReference>
<evidence type="ECO:0000256" key="1">
    <source>
        <dbReference type="ARBA" id="ARBA00001936"/>
    </source>
</evidence>
<dbReference type="CDD" id="cd03426">
    <property type="entry name" value="NUDIX_CoAse_Nudt7"/>
    <property type="match status" value="1"/>
</dbReference>
<evidence type="ECO:0000256" key="4">
    <source>
        <dbReference type="ARBA" id="ARBA00022801"/>
    </source>
</evidence>
<dbReference type="InterPro" id="IPR015797">
    <property type="entry name" value="NUDIX_hydrolase-like_dom_sf"/>
</dbReference>
<dbReference type="InParanoid" id="A0A6M4HAA4"/>
<dbReference type="NCBIfam" id="NF007980">
    <property type="entry name" value="PRK10707.1"/>
    <property type="match status" value="1"/>
</dbReference>
<dbReference type="EMBL" id="CP053073">
    <property type="protein sequence ID" value="QJR15788.1"/>
    <property type="molecule type" value="Genomic_DNA"/>
</dbReference>
<evidence type="ECO:0000313" key="8">
    <source>
        <dbReference type="EMBL" id="QJR15788.1"/>
    </source>
</evidence>
<accession>A0A6M4HAA4</accession>
<keyword evidence="3" id="KW-0479">Metal-binding</keyword>
<evidence type="ECO:0000256" key="3">
    <source>
        <dbReference type="ARBA" id="ARBA00022723"/>
    </source>
</evidence>
<evidence type="ECO:0000259" key="7">
    <source>
        <dbReference type="PROSITE" id="PS51462"/>
    </source>
</evidence>
<dbReference type="PANTHER" id="PTHR12992">
    <property type="entry name" value="NUDIX HYDROLASE"/>
    <property type="match status" value="1"/>
</dbReference>
<evidence type="ECO:0000256" key="5">
    <source>
        <dbReference type="ARBA" id="ARBA00022842"/>
    </source>
</evidence>
<dbReference type="RefSeq" id="WP_212758070.1">
    <property type="nucleotide sequence ID" value="NZ_CP053073.1"/>
</dbReference>
<dbReference type="PROSITE" id="PS51462">
    <property type="entry name" value="NUDIX"/>
    <property type="match status" value="1"/>
</dbReference>
<keyword evidence="4 8" id="KW-0378">Hydrolase</keyword>
<protein>
    <submittedName>
        <fullName evidence="8">Putative Nudix hydrolase NudL</fullName>
        <ecNumber evidence="8">3.6.1.-</ecNumber>
    </submittedName>
</protein>
<dbReference type="SUPFAM" id="SSF55811">
    <property type="entry name" value="Nudix"/>
    <property type="match status" value="1"/>
</dbReference>
<dbReference type="InterPro" id="IPR000086">
    <property type="entry name" value="NUDIX_hydrolase_dom"/>
</dbReference>
<keyword evidence="9" id="KW-1185">Reference proteome</keyword>
<dbReference type="AlphaFoldDB" id="A0A6M4HAA4"/>
<dbReference type="Gene3D" id="3.90.79.10">
    <property type="entry name" value="Nucleoside Triphosphate Pyrophosphohydrolase"/>
    <property type="match status" value="1"/>
</dbReference>
<name>A0A6M4HAA4_9PROT</name>
<evidence type="ECO:0000256" key="2">
    <source>
        <dbReference type="ARBA" id="ARBA00001946"/>
    </source>
</evidence>
<sequence length="200" mass="22298">MTRDEIRSRLASHPPLAELLTADDLEKQKLDGPGALVPAAVLLLVVAHEKGQSVLFTQRTAHLNAHAGQISFPGGRYQDGDDSPEATALREAEEEVGLPPDRVEILGRLPDYHTATGFKVTPIVGWVEPPLTYRPDPEEVAEVFEVPLEFLLDARNHQYESAFYKGRTRHYWAMPYGPRYIWGATAGMLVTFQRIVHFGA</sequence>
<dbReference type="GO" id="GO:0046872">
    <property type="term" value="F:metal ion binding"/>
    <property type="evidence" value="ECO:0007669"/>
    <property type="project" value="UniProtKB-KW"/>
</dbReference>
<dbReference type="EC" id="3.6.1.-" evidence="8"/>
<proteinExistence type="predicted"/>
<reference evidence="8 9" key="1">
    <citation type="submission" date="2020-04" db="EMBL/GenBank/DDBJ databases">
        <title>Usitatibacter rugosus gen. nov., sp. nov. and Usitatibacter palustris sp. nov., novel members of Usitatibacteraceae fam. nov. within the order Nitrosomonadales isolated from soil.</title>
        <authorList>
            <person name="Huber K.J."/>
            <person name="Neumann-Schaal M."/>
            <person name="Geppert A."/>
            <person name="Luckner M."/>
            <person name="Wanner G."/>
            <person name="Overmann J."/>
        </authorList>
    </citation>
    <scope>NUCLEOTIDE SEQUENCE [LARGE SCALE GENOMIC DNA]</scope>
    <source>
        <strain evidence="8 9">Swamp67</strain>
    </source>
</reference>
<comment type="cofactor">
    <cofactor evidence="2">
        <name>Mg(2+)</name>
        <dbReference type="ChEBI" id="CHEBI:18420"/>
    </cofactor>
</comment>
<evidence type="ECO:0000313" key="9">
    <source>
        <dbReference type="Proteomes" id="UP000503096"/>
    </source>
</evidence>
<dbReference type="KEGG" id="upl:DSM104440_02614"/>
<dbReference type="GO" id="GO:0010945">
    <property type="term" value="F:coenzyme A diphosphatase activity"/>
    <property type="evidence" value="ECO:0007669"/>
    <property type="project" value="InterPro"/>
</dbReference>
<dbReference type="Pfam" id="PF00293">
    <property type="entry name" value="NUDIX"/>
    <property type="match status" value="1"/>
</dbReference>
<dbReference type="PANTHER" id="PTHR12992:SF11">
    <property type="entry name" value="MITOCHONDRIAL COENZYME A DIPHOSPHATASE NUDT8"/>
    <property type="match status" value="1"/>
</dbReference>
<keyword evidence="6" id="KW-0464">Manganese</keyword>